<dbReference type="KEGG" id="hpel:HZS54_08590"/>
<dbReference type="RefSeq" id="WP_179921903.1">
    <property type="nucleotide sequence ID" value="NZ_CP058909.1"/>
</dbReference>
<dbReference type="Proteomes" id="UP000509346">
    <property type="component" value="Chromosome"/>
</dbReference>
<dbReference type="Gene3D" id="3.50.50.60">
    <property type="entry name" value="FAD/NAD(P)-binding domain"/>
    <property type="match status" value="1"/>
</dbReference>
<evidence type="ECO:0000256" key="3">
    <source>
        <dbReference type="SAM" id="MobiDB-lite"/>
    </source>
</evidence>
<sequence>MSDTDSETTREYDRDVVVVGGGPAGASAAVFTARYGLDTLVFDRGRSSIQRCAHLENYLGFPAGVDIETFYELIHDHVAEAGATIRDDLVESVERVDGSEAGGGGSETSGGFVVEPQEGEPVTAERVIAATRYDGEYLRPLGGDAMFETHEHDGEEHEHFDKGYPDADGSTPIDGLYVATPSDADAQAVVAAGRGAQAARTLLRDARRDLGIPDEFADRYDWVRQRAELDEEWRDRERWAEWFDDRVPDDHDVDSEELAALRETEIDRRLDSYIDEAAIERRRERGQDRLLEHLDDERVLERARAIEAERAADGESAESDAESAEAGE</sequence>
<evidence type="ECO:0000259" key="4">
    <source>
        <dbReference type="Pfam" id="PF07992"/>
    </source>
</evidence>
<protein>
    <submittedName>
        <fullName evidence="5">FAD-dependent oxidoreductase</fullName>
    </submittedName>
</protein>
<reference evidence="5 6" key="1">
    <citation type="submission" date="2020-07" db="EMBL/GenBank/DDBJ databases">
        <title>Halosimplex litoreum sp. nov. and Halosimplex rubrum sp. nov., isolated from different salt environments.</title>
        <authorList>
            <person name="Cui H."/>
        </authorList>
    </citation>
    <scope>NUCLEOTIDE SEQUENCE [LARGE SCALE GENOMIC DNA]</scope>
    <source>
        <strain evidence="5 6">R2</strain>
    </source>
</reference>
<evidence type="ECO:0000313" key="6">
    <source>
        <dbReference type="Proteomes" id="UP000509346"/>
    </source>
</evidence>
<dbReference type="PANTHER" id="PTHR48105">
    <property type="entry name" value="THIOREDOXIN REDUCTASE 1-RELATED-RELATED"/>
    <property type="match status" value="1"/>
</dbReference>
<dbReference type="InterPro" id="IPR036188">
    <property type="entry name" value="FAD/NAD-bd_sf"/>
</dbReference>
<gene>
    <name evidence="5" type="ORF">HZS54_08590</name>
</gene>
<dbReference type="GO" id="GO:0016491">
    <property type="term" value="F:oxidoreductase activity"/>
    <property type="evidence" value="ECO:0007669"/>
    <property type="project" value="UniProtKB-KW"/>
</dbReference>
<evidence type="ECO:0000313" key="5">
    <source>
        <dbReference type="EMBL" id="QLH81678.1"/>
    </source>
</evidence>
<organism evidence="5 6">
    <name type="scientific">Halosimplex pelagicum</name>
    <dbReference type="NCBI Taxonomy" id="869886"/>
    <lineage>
        <taxon>Archaea</taxon>
        <taxon>Methanobacteriati</taxon>
        <taxon>Methanobacteriota</taxon>
        <taxon>Stenosarchaea group</taxon>
        <taxon>Halobacteria</taxon>
        <taxon>Halobacteriales</taxon>
        <taxon>Haloarculaceae</taxon>
        <taxon>Halosimplex</taxon>
    </lineage>
</organism>
<evidence type="ECO:0000256" key="2">
    <source>
        <dbReference type="ARBA" id="ARBA00023002"/>
    </source>
</evidence>
<dbReference type="EMBL" id="CP058909">
    <property type="protein sequence ID" value="QLH81678.1"/>
    <property type="molecule type" value="Genomic_DNA"/>
</dbReference>
<feature type="region of interest" description="Disordered" evidence="3">
    <location>
        <begin position="305"/>
        <end position="328"/>
    </location>
</feature>
<keyword evidence="1" id="KW-0285">Flavoprotein</keyword>
<keyword evidence="6" id="KW-1185">Reference proteome</keyword>
<feature type="domain" description="FAD/NAD(P)-binding" evidence="4">
    <location>
        <begin position="15"/>
        <end position="131"/>
    </location>
</feature>
<dbReference type="Pfam" id="PF07992">
    <property type="entry name" value="Pyr_redox_2"/>
    <property type="match status" value="1"/>
</dbReference>
<dbReference type="InterPro" id="IPR023753">
    <property type="entry name" value="FAD/NAD-binding_dom"/>
</dbReference>
<dbReference type="OrthoDB" id="214187at2157"/>
<dbReference type="SUPFAM" id="SSF51905">
    <property type="entry name" value="FAD/NAD(P)-binding domain"/>
    <property type="match status" value="1"/>
</dbReference>
<dbReference type="GeneID" id="56082641"/>
<dbReference type="InterPro" id="IPR050097">
    <property type="entry name" value="Ferredoxin-NADP_redctase_2"/>
</dbReference>
<dbReference type="PRINTS" id="PR00469">
    <property type="entry name" value="PNDRDTASEII"/>
</dbReference>
<name>A0A7D5PBG9_9EURY</name>
<proteinExistence type="predicted"/>
<keyword evidence="2" id="KW-0560">Oxidoreductase</keyword>
<dbReference type="AlphaFoldDB" id="A0A7D5PBG9"/>
<accession>A0A7D5PBG9</accession>
<feature type="compositionally biased region" description="Acidic residues" evidence="3">
    <location>
        <begin position="315"/>
        <end position="328"/>
    </location>
</feature>
<evidence type="ECO:0000256" key="1">
    <source>
        <dbReference type="ARBA" id="ARBA00022630"/>
    </source>
</evidence>
<feature type="region of interest" description="Disordered" evidence="3">
    <location>
        <begin position="95"/>
        <end position="115"/>
    </location>
</feature>